<dbReference type="EMBL" id="MRCY01000018">
    <property type="protein sequence ID" value="RKL16576.1"/>
    <property type="molecule type" value="Genomic_DNA"/>
</dbReference>
<organism evidence="2 3">
    <name type="scientific">Fusarium oxysporum</name>
    <name type="common">Fusarium vascular wilt</name>
    <dbReference type="NCBI Taxonomy" id="5507"/>
    <lineage>
        <taxon>Eukaryota</taxon>
        <taxon>Fungi</taxon>
        <taxon>Dikarya</taxon>
        <taxon>Ascomycota</taxon>
        <taxon>Pezizomycotina</taxon>
        <taxon>Sordariomycetes</taxon>
        <taxon>Hypocreomycetidae</taxon>
        <taxon>Hypocreales</taxon>
        <taxon>Nectriaceae</taxon>
        <taxon>Fusarium</taxon>
        <taxon>Fusarium oxysporum species complex</taxon>
    </lineage>
</organism>
<dbReference type="VEuPathDB" id="FungiDB:FOXG_04504"/>
<accession>A0A420Q9B5</accession>
<feature type="compositionally biased region" description="Polar residues" evidence="1">
    <location>
        <begin position="182"/>
        <end position="194"/>
    </location>
</feature>
<dbReference type="AlphaFoldDB" id="A0A420Q9B5"/>
<feature type="region of interest" description="Disordered" evidence="1">
    <location>
        <begin position="1"/>
        <end position="45"/>
    </location>
</feature>
<dbReference type="VEuPathDB" id="FungiDB:FOMG_02622"/>
<protein>
    <submittedName>
        <fullName evidence="2">Uncharacterized protein</fullName>
    </submittedName>
</protein>
<feature type="compositionally biased region" description="Acidic residues" evidence="1">
    <location>
        <begin position="461"/>
        <end position="488"/>
    </location>
</feature>
<name>A0A420Q9B5_FUSOX</name>
<evidence type="ECO:0000256" key="1">
    <source>
        <dbReference type="SAM" id="MobiDB-lite"/>
    </source>
</evidence>
<feature type="region of interest" description="Disordered" evidence="1">
    <location>
        <begin position="171"/>
        <end position="202"/>
    </location>
</feature>
<gene>
    <name evidence="2" type="ORF">BFJ68_g5191</name>
</gene>
<dbReference type="VEuPathDB" id="FungiDB:FOC1_g10007508"/>
<dbReference type="VEuPathDB" id="FungiDB:FOZG_02543"/>
<dbReference type="Proteomes" id="UP000285860">
    <property type="component" value="Unassembled WGS sequence"/>
</dbReference>
<dbReference type="VEuPathDB" id="FungiDB:HZS61_014602"/>
<feature type="region of interest" description="Disordered" evidence="1">
    <location>
        <begin position="444"/>
        <end position="517"/>
    </location>
</feature>
<evidence type="ECO:0000313" key="2">
    <source>
        <dbReference type="EMBL" id="RKL16576.1"/>
    </source>
</evidence>
<feature type="compositionally biased region" description="Basic and acidic residues" evidence="1">
    <location>
        <begin position="448"/>
        <end position="460"/>
    </location>
</feature>
<comment type="caution">
    <text evidence="2">The sequence shown here is derived from an EMBL/GenBank/DDBJ whole genome shotgun (WGS) entry which is preliminary data.</text>
</comment>
<feature type="region of interest" description="Disordered" evidence="1">
    <location>
        <begin position="391"/>
        <end position="427"/>
    </location>
</feature>
<feature type="compositionally biased region" description="Low complexity" evidence="1">
    <location>
        <begin position="171"/>
        <end position="181"/>
    </location>
</feature>
<evidence type="ECO:0000313" key="3">
    <source>
        <dbReference type="Proteomes" id="UP000285860"/>
    </source>
</evidence>
<sequence length="517" mass="56893">MAKNDDKKNQTQNHPGNKGKGKSDDKQSTSGAGSQSGHHSSSAQGAKIGSLMNIIPRNSLMFGTAEDDVGQLGVGVVNRHTGQLARNKMCVSTFKGKSAITFTSDDRSALSEVLDVADQVKKPGQIFSGLITATDRKAFMDQNAKRKVIALEDEDERIEAGRAIKRARASLLQQKKNQQSSGEQGIRSQTQGDGQDQGRPLDKPQRQLFCVGCKSNKHRLDRCLKAGADGYMKGCPYCNTLKHSANNCRHPNLVRDKGKRIRQFVFNRRNMPSFLNFKTWFSLVKANIDPGDEAHFPWTPEFTKSNSARIEQWQDTLDTKGFKSAELPVDPSVMGWSAVVAHSQSVARDEKEKGLAEARAKVNPLSDRQKAAATMLGSSLLPDLQVATPEQVKEDVEMAGNAPVESPPLPEEQSAAAARVEDESDVAPVLEQEPVVVENESDLFAIAKEQHDVSHGRRWDEDDEDEEQESDSDIDGDEDDDEDDDEGDMALKLLQKREAETEVTKMAIRAKSHASEL</sequence>
<proteinExistence type="predicted"/>
<feature type="compositionally biased region" description="Basic residues" evidence="1">
    <location>
        <begin position="508"/>
        <end position="517"/>
    </location>
</feature>
<feature type="compositionally biased region" description="Low complexity" evidence="1">
    <location>
        <begin position="28"/>
        <end position="45"/>
    </location>
</feature>
<reference evidence="2 3" key="1">
    <citation type="journal article" date="2018" name="Sci. Rep.">
        <title>Characterisation of pathogen-specific regions and novel effector candidates in Fusarium oxysporum f. sp. cepae.</title>
        <authorList>
            <person name="Armitage A.D."/>
            <person name="Taylor A."/>
            <person name="Sobczyk M.K."/>
            <person name="Baxter L."/>
            <person name="Greenfield B.P."/>
            <person name="Bates H.J."/>
            <person name="Wilson F."/>
            <person name="Jackson A.C."/>
            <person name="Ott S."/>
            <person name="Harrison R.J."/>
            <person name="Clarkson J.P."/>
        </authorList>
    </citation>
    <scope>NUCLEOTIDE SEQUENCE [LARGE SCALE GENOMIC DNA]</scope>
    <source>
        <strain evidence="2 3">Fo_A28</strain>
    </source>
</reference>